<dbReference type="GO" id="GO:0016020">
    <property type="term" value="C:membrane"/>
    <property type="evidence" value="ECO:0007669"/>
    <property type="project" value="UniProtKB-SubCell"/>
</dbReference>
<dbReference type="EMBL" id="VJMH01007307">
    <property type="protein sequence ID" value="KAF0684224.1"/>
    <property type="molecule type" value="Genomic_DNA"/>
</dbReference>
<gene>
    <name evidence="9" type="primary">Aste57867_23787</name>
    <name evidence="8" type="ORF">As57867_023714</name>
    <name evidence="9" type="ORF">ASTE57867_23787</name>
</gene>
<feature type="transmembrane region" description="Helical" evidence="7">
    <location>
        <begin position="170"/>
        <end position="189"/>
    </location>
</feature>
<keyword evidence="4 7" id="KW-0812">Transmembrane</keyword>
<sequence length="558" mass="61920">MPRAIVTLGETKPILPKLSQASINDEDQLVEGEALELWSYESLGLFSQCATIGFIQYFFSGLQYPLYNVYLQMEGYQTASYNVLLEFGWTFKVVFGMLTDCVAIFGYRRKSWMLIGWSLTMVSLTCLAMIPLGEPYCNREKTTYCSTPFDQVPASEMAYFNVDAPNQGTFFILVSMFTSVGYVTADCAADAMMVEYAQHERMATRGRVQTMAYLARYLGGVFGLLLIAFGFNGANYNGSFSYSLTPNTAFGLCLVPCGLVCMSVVCLVKERLAPATPFRTWCSNFWSLLQEQATWQICAYSFLSSWFQGMATTAQSPLATYWAHVEPLNDSLSQIMGNLITAAVFAVVSRWGLNWNWRWTIAIASISVVLIDGSVAFLTIWDVVRNQWFYTGVALADNVPGGVLYIVSTFCAVEIADVGNEGATYGLVTTVSNLADPFSTFVYKYLDSYFAVNQDDIKSDSDDVRRDVTTVYVISYVFKLVALVWLCLLPPQKAQLHHLKRHGSTSRLAGVLLIALYIASLLLSFTSNLLSIYPATKCFRLAGGDGKVGPDGLCHENN</sequence>
<evidence type="ECO:0000256" key="6">
    <source>
        <dbReference type="ARBA" id="ARBA00023136"/>
    </source>
</evidence>
<dbReference type="OrthoDB" id="754047at2759"/>
<dbReference type="InterPro" id="IPR039309">
    <property type="entry name" value="BT1"/>
</dbReference>
<evidence type="ECO:0000313" key="10">
    <source>
        <dbReference type="Proteomes" id="UP000332933"/>
    </source>
</evidence>
<dbReference type="Gene3D" id="1.20.1250.20">
    <property type="entry name" value="MFS general substrate transporter like domains"/>
    <property type="match status" value="1"/>
</dbReference>
<evidence type="ECO:0000256" key="7">
    <source>
        <dbReference type="SAM" id="Phobius"/>
    </source>
</evidence>
<dbReference type="InterPro" id="IPR036259">
    <property type="entry name" value="MFS_trans_sf"/>
</dbReference>
<protein>
    <submittedName>
        <fullName evidence="9">Aste57867_23787 protein</fullName>
    </submittedName>
</protein>
<keyword evidence="5 7" id="KW-1133">Transmembrane helix</keyword>
<evidence type="ECO:0000313" key="8">
    <source>
        <dbReference type="EMBL" id="KAF0684224.1"/>
    </source>
</evidence>
<keyword evidence="3" id="KW-0813">Transport</keyword>
<name>A0A485LPF1_9STRA</name>
<proteinExistence type="inferred from homology"/>
<feature type="transmembrane region" description="Helical" evidence="7">
    <location>
        <begin position="87"/>
        <end position="107"/>
    </location>
</feature>
<evidence type="ECO:0000256" key="2">
    <source>
        <dbReference type="ARBA" id="ARBA00007015"/>
    </source>
</evidence>
<reference evidence="9 10" key="1">
    <citation type="submission" date="2019-03" db="EMBL/GenBank/DDBJ databases">
        <authorList>
            <person name="Gaulin E."/>
            <person name="Dumas B."/>
        </authorList>
    </citation>
    <scope>NUCLEOTIDE SEQUENCE [LARGE SCALE GENOMIC DNA]</scope>
    <source>
        <strain evidence="9">CBS 568.67</strain>
    </source>
</reference>
<feature type="transmembrane region" description="Helical" evidence="7">
    <location>
        <begin position="249"/>
        <end position="268"/>
    </location>
</feature>
<organism evidence="9 10">
    <name type="scientific">Aphanomyces stellatus</name>
    <dbReference type="NCBI Taxonomy" id="120398"/>
    <lineage>
        <taxon>Eukaryota</taxon>
        <taxon>Sar</taxon>
        <taxon>Stramenopiles</taxon>
        <taxon>Oomycota</taxon>
        <taxon>Saprolegniomycetes</taxon>
        <taxon>Saprolegniales</taxon>
        <taxon>Verrucalvaceae</taxon>
        <taxon>Aphanomyces</taxon>
    </lineage>
</organism>
<dbReference type="EMBL" id="CAADRA010007333">
    <property type="protein sequence ID" value="VFU00432.1"/>
    <property type="molecule type" value="Genomic_DNA"/>
</dbReference>
<evidence type="ECO:0000313" key="9">
    <source>
        <dbReference type="EMBL" id="VFU00432.1"/>
    </source>
</evidence>
<dbReference type="Pfam" id="PF03092">
    <property type="entry name" value="BT1"/>
    <property type="match status" value="1"/>
</dbReference>
<feature type="transmembrane region" description="Helical" evidence="7">
    <location>
        <begin position="210"/>
        <end position="229"/>
    </location>
</feature>
<feature type="transmembrane region" description="Helical" evidence="7">
    <location>
        <begin position="45"/>
        <end position="67"/>
    </location>
</feature>
<keyword evidence="6 7" id="KW-0472">Membrane</keyword>
<dbReference type="Proteomes" id="UP000332933">
    <property type="component" value="Unassembled WGS sequence"/>
</dbReference>
<comment type="similarity">
    <text evidence="2">Belongs to the major facilitator superfamily. Folate-biopterin transporter (TC 2.A.71) family.</text>
</comment>
<feature type="transmembrane region" description="Helical" evidence="7">
    <location>
        <begin position="469"/>
        <end position="488"/>
    </location>
</feature>
<evidence type="ECO:0000256" key="5">
    <source>
        <dbReference type="ARBA" id="ARBA00022989"/>
    </source>
</evidence>
<reference evidence="8" key="2">
    <citation type="submission" date="2019-06" db="EMBL/GenBank/DDBJ databases">
        <title>Genomics analysis of Aphanomyces spp. identifies a new class of oomycete effector associated with host adaptation.</title>
        <authorList>
            <person name="Gaulin E."/>
        </authorList>
    </citation>
    <scope>NUCLEOTIDE SEQUENCE</scope>
    <source>
        <strain evidence="8">CBS 578.67</strain>
    </source>
</reference>
<evidence type="ECO:0000256" key="1">
    <source>
        <dbReference type="ARBA" id="ARBA00004141"/>
    </source>
</evidence>
<feature type="transmembrane region" description="Helical" evidence="7">
    <location>
        <begin position="114"/>
        <end position="132"/>
    </location>
</feature>
<dbReference type="PANTHER" id="PTHR31585">
    <property type="entry name" value="FOLATE-BIOPTERIN TRANSPORTER 1, CHLOROPLASTIC"/>
    <property type="match status" value="1"/>
</dbReference>
<dbReference type="PANTHER" id="PTHR31585:SF5">
    <property type="entry name" value="RNA-BINDING S4 DOMAIN-CONTAINING PROTEIN"/>
    <property type="match status" value="1"/>
</dbReference>
<evidence type="ECO:0000256" key="4">
    <source>
        <dbReference type="ARBA" id="ARBA00022692"/>
    </source>
</evidence>
<dbReference type="AlphaFoldDB" id="A0A485LPF1"/>
<dbReference type="SUPFAM" id="SSF103473">
    <property type="entry name" value="MFS general substrate transporter"/>
    <property type="match status" value="1"/>
</dbReference>
<evidence type="ECO:0000256" key="3">
    <source>
        <dbReference type="ARBA" id="ARBA00022448"/>
    </source>
</evidence>
<feature type="transmembrane region" description="Helical" evidence="7">
    <location>
        <begin position="508"/>
        <end position="530"/>
    </location>
</feature>
<keyword evidence="10" id="KW-1185">Reference proteome</keyword>
<comment type="subcellular location">
    <subcellularLocation>
        <location evidence="1">Membrane</location>
        <topology evidence="1">Multi-pass membrane protein</topology>
    </subcellularLocation>
</comment>
<feature type="transmembrane region" description="Helical" evidence="7">
    <location>
        <begin position="359"/>
        <end position="381"/>
    </location>
</feature>
<accession>A0A485LPF1</accession>